<keyword evidence="3" id="KW-1185">Reference proteome</keyword>
<feature type="signal peptide" evidence="1">
    <location>
        <begin position="1"/>
        <end position="26"/>
    </location>
</feature>
<evidence type="ECO:0000313" key="2">
    <source>
        <dbReference type="EMBL" id="KAK2565691.1"/>
    </source>
</evidence>
<evidence type="ECO:0000313" key="3">
    <source>
        <dbReference type="Proteomes" id="UP001249851"/>
    </source>
</evidence>
<reference evidence="2" key="2">
    <citation type="journal article" date="2023" name="Science">
        <title>Genomic signatures of disease resistance in endangered staghorn corals.</title>
        <authorList>
            <person name="Vollmer S.V."/>
            <person name="Selwyn J.D."/>
            <person name="Despard B.A."/>
            <person name="Roesel C.L."/>
        </authorList>
    </citation>
    <scope>NUCLEOTIDE SEQUENCE</scope>
    <source>
        <strain evidence="2">K2</strain>
    </source>
</reference>
<dbReference type="Proteomes" id="UP001249851">
    <property type="component" value="Unassembled WGS sequence"/>
</dbReference>
<sequence>MVLSVSAMASMICCFVFVIFISQTTASHFRGGIITWRPDEYIGNKINFNFRLGFRRSVNRYFCDSAMVARQSIVGGGEVWSASHDRGYYGSRTVADTGYHCTDFSVSEDWTQGENTFNYTFPDDGPWLVSYSSCCWISLANGGGSWFLSTTVNLTRRQDNGKINSSPISALSSIVRHQQGCSKTILIPAEDSDGDKVRCRWSVGSQRECGGVCQRFSSSGTLDEEKCTLRIHSNAALGWHAVAITLEDFPAYTTNFHTATPFSHVSLQFLVHVSSSSGPCNRAPLLIGQSPNDGSCEEVPDGGIFYSIIEAKHVDSSRRIAEIITVTPLYMKLTNLLNYTDNVGDNVYYKNVSWSPKSSQKGRHIFCFKAIDHYGVESDQGCITVLVGTSNTPRPILSTRTPLIPTLYWPWGSKSVDFNITFDQQVICATGEEIALSKVRLKTQLALRNEAKLRGYLREASIVQDFVICLVERPM</sequence>
<feature type="chain" id="PRO_5042198681" evidence="1">
    <location>
        <begin position="27"/>
        <end position="475"/>
    </location>
</feature>
<keyword evidence="1" id="KW-0732">Signal</keyword>
<reference evidence="2" key="1">
    <citation type="journal article" date="2023" name="G3 (Bethesda)">
        <title>Whole genome assembly and annotation of the endangered Caribbean coral Acropora cervicornis.</title>
        <authorList>
            <person name="Selwyn J.D."/>
            <person name="Vollmer S.V."/>
        </authorList>
    </citation>
    <scope>NUCLEOTIDE SEQUENCE</scope>
    <source>
        <strain evidence="2">K2</strain>
    </source>
</reference>
<organism evidence="2 3">
    <name type="scientific">Acropora cervicornis</name>
    <name type="common">Staghorn coral</name>
    <dbReference type="NCBI Taxonomy" id="6130"/>
    <lineage>
        <taxon>Eukaryota</taxon>
        <taxon>Metazoa</taxon>
        <taxon>Cnidaria</taxon>
        <taxon>Anthozoa</taxon>
        <taxon>Hexacorallia</taxon>
        <taxon>Scleractinia</taxon>
        <taxon>Astrocoeniina</taxon>
        <taxon>Acroporidae</taxon>
        <taxon>Acropora</taxon>
    </lineage>
</organism>
<keyword evidence="2" id="KW-0401">Integrin</keyword>
<accession>A0AAD9QQU7</accession>
<dbReference type="EMBL" id="JARQWQ010000019">
    <property type="protein sequence ID" value="KAK2565691.1"/>
    <property type="molecule type" value="Genomic_DNA"/>
</dbReference>
<dbReference type="GO" id="GO:0007229">
    <property type="term" value="P:integrin-mediated signaling pathway"/>
    <property type="evidence" value="ECO:0007669"/>
    <property type="project" value="UniProtKB-KW"/>
</dbReference>
<protein>
    <submittedName>
        <fullName evidence="2">Integrin beta-like protein A</fullName>
    </submittedName>
</protein>
<dbReference type="AlphaFoldDB" id="A0AAD9QQU7"/>
<name>A0AAD9QQU7_ACRCE</name>
<gene>
    <name evidence="2" type="ORF">P5673_010865</name>
</gene>
<evidence type="ECO:0000256" key="1">
    <source>
        <dbReference type="SAM" id="SignalP"/>
    </source>
</evidence>
<comment type="caution">
    <text evidence="2">The sequence shown here is derived from an EMBL/GenBank/DDBJ whole genome shotgun (WGS) entry which is preliminary data.</text>
</comment>
<proteinExistence type="predicted"/>